<evidence type="ECO:0000256" key="2">
    <source>
        <dbReference type="SAM" id="SignalP"/>
    </source>
</evidence>
<protein>
    <recommendedName>
        <fullName evidence="5">Tetratricopeptide repeat-containing protein</fullName>
    </recommendedName>
</protein>
<dbReference type="RefSeq" id="WP_342696467.1">
    <property type="nucleotide sequence ID" value="NZ_JBCGDO010000016.1"/>
</dbReference>
<accession>A0ABU9N6C5</accession>
<gene>
    <name evidence="3" type="ORF">WFZ85_11635</name>
</gene>
<comment type="caution">
    <text evidence="3">The sequence shown here is derived from an EMBL/GenBank/DDBJ whole genome shotgun (WGS) entry which is preliminary data.</text>
</comment>
<feature type="coiled-coil region" evidence="1">
    <location>
        <begin position="348"/>
        <end position="375"/>
    </location>
</feature>
<evidence type="ECO:0000256" key="1">
    <source>
        <dbReference type="SAM" id="Coils"/>
    </source>
</evidence>
<dbReference type="Proteomes" id="UP001460072">
    <property type="component" value="Unassembled WGS sequence"/>
</dbReference>
<evidence type="ECO:0000313" key="3">
    <source>
        <dbReference type="EMBL" id="MEM0543270.1"/>
    </source>
</evidence>
<name>A0ABU9N6C5_9FLAO</name>
<feature type="signal peptide" evidence="2">
    <location>
        <begin position="1"/>
        <end position="17"/>
    </location>
</feature>
<keyword evidence="4" id="KW-1185">Reference proteome</keyword>
<sequence length="392" mass="44596">MKTVHLFLLGLVFSASAQTINSEMVQYKLPVAAKYPIEQLNRNFSVKVTSPYTLKTEDIIAQSKVDFQAELKNYDKVVADSEVDFKEKLASYEEDVIKAKEKFKLESEEFKKMSLLERLAMTDQGKAPKLVTPTKPVYVKPTKPVYSEPNLNNYIIVDNDVLASKIGITGFTRGGNYVDIFVDIKKMNFQDNAGQTFANQPTKLVVKVNGTEKINTTFFQDFKLYSNSPSNNLNKPLSEKEYLNTVIAHINGYLDENYGIRYINPSVKISTVKNKGKYDDLEKASVYVSTNLRKLNPENPAMTAAGMAGIQKGTDIWKETLTRIQWKDKKSDFNAKIGTYIYFNLVRLYIALGDKKEAEKMLNELQENIVNMDLSYDENAELKQFEAAIYKN</sequence>
<evidence type="ECO:0000313" key="4">
    <source>
        <dbReference type="Proteomes" id="UP001460072"/>
    </source>
</evidence>
<feature type="coiled-coil region" evidence="1">
    <location>
        <begin position="82"/>
        <end position="109"/>
    </location>
</feature>
<keyword evidence="2" id="KW-0732">Signal</keyword>
<keyword evidence="1" id="KW-0175">Coiled coil</keyword>
<proteinExistence type="predicted"/>
<dbReference type="EMBL" id="JBCGDO010000016">
    <property type="protein sequence ID" value="MEM0543270.1"/>
    <property type="molecule type" value="Genomic_DNA"/>
</dbReference>
<evidence type="ECO:0008006" key="5">
    <source>
        <dbReference type="Google" id="ProtNLM"/>
    </source>
</evidence>
<feature type="chain" id="PRO_5046670293" description="Tetratricopeptide repeat-containing protein" evidence="2">
    <location>
        <begin position="18"/>
        <end position="392"/>
    </location>
</feature>
<reference evidence="3 4" key="1">
    <citation type="submission" date="2024-03" db="EMBL/GenBank/DDBJ databases">
        <title>Two novel species of the genus Flavobacterium exhibiting potentially degradation of complex polysaccharides.</title>
        <authorList>
            <person name="Lian X."/>
        </authorList>
    </citation>
    <scope>NUCLEOTIDE SEQUENCE [LARGE SCALE GENOMIC DNA]</scope>
    <source>
        <strain evidence="4">j3</strain>
    </source>
</reference>
<organism evidence="3 4">
    <name type="scientific">Flavobacterium aureirubrum</name>
    <dbReference type="NCBI Taxonomy" id="3133147"/>
    <lineage>
        <taxon>Bacteria</taxon>
        <taxon>Pseudomonadati</taxon>
        <taxon>Bacteroidota</taxon>
        <taxon>Flavobacteriia</taxon>
        <taxon>Flavobacteriales</taxon>
        <taxon>Flavobacteriaceae</taxon>
        <taxon>Flavobacterium</taxon>
    </lineage>
</organism>